<comment type="caution">
    <text evidence="10">The sequence shown here is derived from an EMBL/GenBank/DDBJ whole genome shotgun (WGS) entry which is preliminary data.</text>
</comment>
<gene>
    <name evidence="10" type="ORF">ACFQ1G_07590</name>
</gene>
<comment type="similarity">
    <text evidence="2">Belongs to the outer membrane factor (OMF) (TC 1.B.17) family.</text>
</comment>
<evidence type="ECO:0000256" key="8">
    <source>
        <dbReference type="SAM" id="Coils"/>
    </source>
</evidence>
<proteinExistence type="inferred from homology"/>
<keyword evidence="4" id="KW-1134">Transmembrane beta strand</keyword>
<dbReference type="EMBL" id="JBHTJP010000032">
    <property type="protein sequence ID" value="MFD0976647.1"/>
    <property type="molecule type" value="Genomic_DNA"/>
</dbReference>
<keyword evidence="6" id="KW-0472">Membrane</keyword>
<name>A0ABW3IEZ9_9FLAO</name>
<evidence type="ECO:0000256" key="5">
    <source>
        <dbReference type="ARBA" id="ARBA00022692"/>
    </source>
</evidence>
<evidence type="ECO:0000313" key="10">
    <source>
        <dbReference type="EMBL" id="MFD0976647.1"/>
    </source>
</evidence>
<keyword evidence="7" id="KW-0998">Cell outer membrane</keyword>
<evidence type="ECO:0000256" key="9">
    <source>
        <dbReference type="SAM" id="SignalP"/>
    </source>
</evidence>
<evidence type="ECO:0000313" key="11">
    <source>
        <dbReference type="Proteomes" id="UP001597100"/>
    </source>
</evidence>
<feature type="signal peptide" evidence="9">
    <location>
        <begin position="1"/>
        <end position="19"/>
    </location>
</feature>
<organism evidence="10 11">
    <name type="scientific">Salinimicrobium gaetbulicola</name>
    <dbReference type="NCBI Taxonomy" id="999702"/>
    <lineage>
        <taxon>Bacteria</taxon>
        <taxon>Pseudomonadati</taxon>
        <taxon>Bacteroidota</taxon>
        <taxon>Flavobacteriia</taxon>
        <taxon>Flavobacteriales</taxon>
        <taxon>Flavobacteriaceae</taxon>
        <taxon>Salinimicrobium</taxon>
    </lineage>
</organism>
<protein>
    <submittedName>
        <fullName evidence="10">TolC family protein</fullName>
    </submittedName>
</protein>
<dbReference type="SUPFAM" id="SSF56954">
    <property type="entry name" value="Outer membrane efflux proteins (OEP)"/>
    <property type="match status" value="1"/>
</dbReference>
<feature type="coiled-coil region" evidence="8">
    <location>
        <begin position="250"/>
        <end position="277"/>
    </location>
</feature>
<evidence type="ECO:0000256" key="4">
    <source>
        <dbReference type="ARBA" id="ARBA00022452"/>
    </source>
</evidence>
<evidence type="ECO:0000256" key="6">
    <source>
        <dbReference type="ARBA" id="ARBA00023136"/>
    </source>
</evidence>
<keyword evidence="9" id="KW-0732">Signal</keyword>
<feature type="chain" id="PRO_5045732731" evidence="9">
    <location>
        <begin position="20"/>
        <end position="478"/>
    </location>
</feature>
<dbReference type="Proteomes" id="UP001597100">
    <property type="component" value="Unassembled WGS sequence"/>
</dbReference>
<sequence>MKKLLLPALFLFFGISAGAQNKEWTLQECVEYALENNISVRQSELDVELSEIEISDAVGNLLPRLNASASNSWNTGLTQNVTTGILQTQTTRNFSAGATASMNLFDGLRNVKQLQLAKMSRLASEYSLEKMKDDITLFVANSYLQVLFNKESLKVIEAQHEITLEQLERVQELVNAGSLPKGDLLEIKATAANEEQRMIVAANNVRISLIALAQTLLIKDYENFDIAERDYEVFGNEVIEVPVSQVIANAEEERYEVKVAQANLEMAKKEKEIAKGAYYPSLGAFFNYNTRESGANRILAGGQDPNEPYRQIGIVQSTQEAVVAPNFVTEVGNPLPFFEQLENNDGISYGLQLNVPIFNGFSTRNAVKRREVNILRSEYQLEQAKLDLEANVYQAYTDAKGALKAYEASLVALEAQTLAFEYATERYNVGLTNAFDFSQAKFNFENAQSEVVRTKYEYIFNLKVLELYFGVPVTELKF</sequence>
<evidence type="ECO:0000256" key="1">
    <source>
        <dbReference type="ARBA" id="ARBA00004442"/>
    </source>
</evidence>
<evidence type="ECO:0000256" key="3">
    <source>
        <dbReference type="ARBA" id="ARBA00022448"/>
    </source>
</evidence>
<keyword evidence="11" id="KW-1185">Reference proteome</keyword>
<dbReference type="PANTHER" id="PTHR30026">
    <property type="entry name" value="OUTER MEMBRANE PROTEIN TOLC"/>
    <property type="match status" value="1"/>
</dbReference>
<dbReference type="InterPro" id="IPR003423">
    <property type="entry name" value="OMP_efflux"/>
</dbReference>
<keyword evidence="5" id="KW-0812">Transmembrane</keyword>
<comment type="subcellular location">
    <subcellularLocation>
        <location evidence="1">Cell outer membrane</location>
    </subcellularLocation>
</comment>
<dbReference type="InterPro" id="IPR051906">
    <property type="entry name" value="TolC-like"/>
</dbReference>
<evidence type="ECO:0000256" key="2">
    <source>
        <dbReference type="ARBA" id="ARBA00007613"/>
    </source>
</evidence>
<evidence type="ECO:0000256" key="7">
    <source>
        <dbReference type="ARBA" id="ARBA00023237"/>
    </source>
</evidence>
<dbReference type="Gene3D" id="1.20.1600.10">
    <property type="entry name" value="Outer membrane efflux proteins (OEP)"/>
    <property type="match status" value="1"/>
</dbReference>
<dbReference type="PANTHER" id="PTHR30026:SF20">
    <property type="entry name" value="OUTER MEMBRANE PROTEIN TOLC"/>
    <property type="match status" value="1"/>
</dbReference>
<dbReference type="RefSeq" id="WP_380738157.1">
    <property type="nucleotide sequence ID" value="NZ_JBHTJP010000032.1"/>
</dbReference>
<keyword evidence="8" id="KW-0175">Coiled coil</keyword>
<dbReference type="Pfam" id="PF02321">
    <property type="entry name" value="OEP"/>
    <property type="match status" value="2"/>
</dbReference>
<accession>A0ABW3IEZ9</accession>
<keyword evidence="3" id="KW-0813">Transport</keyword>
<reference evidence="11" key="1">
    <citation type="journal article" date="2019" name="Int. J. Syst. Evol. Microbiol.">
        <title>The Global Catalogue of Microorganisms (GCM) 10K type strain sequencing project: providing services to taxonomists for standard genome sequencing and annotation.</title>
        <authorList>
            <consortium name="The Broad Institute Genomics Platform"/>
            <consortium name="The Broad Institute Genome Sequencing Center for Infectious Disease"/>
            <person name="Wu L."/>
            <person name="Ma J."/>
        </authorList>
    </citation>
    <scope>NUCLEOTIDE SEQUENCE [LARGE SCALE GENOMIC DNA]</scope>
    <source>
        <strain evidence="11">CCUG 60898</strain>
    </source>
</reference>